<name>A0ABY0IL75_9RHOO</name>
<keyword evidence="1" id="KW-1133">Transmembrane helix</keyword>
<evidence type="ECO:0008006" key="4">
    <source>
        <dbReference type="Google" id="ProtNLM"/>
    </source>
</evidence>
<gene>
    <name evidence="2" type="ORF">EV678_3108</name>
</gene>
<keyword evidence="3" id="KW-1185">Reference proteome</keyword>
<organism evidence="2 3">
    <name type="scientific">Azospira oryzae</name>
    <dbReference type="NCBI Taxonomy" id="146939"/>
    <lineage>
        <taxon>Bacteria</taxon>
        <taxon>Pseudomonadati</taxon>
        <taxon>Pseudomonadota</taxon>
        <taxon>Betaproteobacteria</taxon>
        <taxon>Rhodocyclales</taxon>
        <taxon>Rhodocyclaceae</taxon>
        <taxon>Azospira</taxon>
    </lineage>
</organism>
<dbReference type="Gene3D" id="2.60.120.200">
    <property type="match status" value="1"/>
</dbReference>
<comment type="caution">
    <text evidence="2">The sequence shown here is derived from an EMBL/GenBank/DDBJ whole genome shotgun (WGS) entry which is preliminary data.</text>
</comment>
<evidence type="ECO:0000313" key="2">
    <source>
        <dbReference type="EMBL" id="RZT75921.1"/>
    </source>
</evidence>
<protein>
    <recommendedName>
        <fullName evidence="4">Tfp pilus assembly protein PilX</fullName>
    </recommendedName>
</protein>
<dbReference type="RefSeq" id="WP_130460154.1">
    <property type="nucleotide sequence ID" value="NZ_SHKM01000003.1"/>
</dbReference>
<feature type="transmembrane region" description="Helical" evidence="1">
    <location>
        <begin position="12"/>
        <end position="32"/>
    </location>
</feature>
<sequence length="718" mass="75426">MARHPAPACRQRGAALLAFFLIVFVLGAYGLYRHLTAVSSNPQVRAEASMAALAQAREALLGFAATYDQRNNGQVFGQLPCPDTNNDGEAEASCGTAGTTVVGLLPWKTLGLPMLQDEGGECLWYAVGRFKNSPKSTPLNWDSQGQFAVRSSDGSQILTEPENPEGGAVAVLFAPGIALGGQNRSGGSGACPGGDSPNAANYLDGNYSFGGGASLSLTQGTPGSTSNNDLLLWLSPRDIFQRIKQRSDFPSRIDTLMAGLKSALDAAPSLPTGDASSDGLQRLPAAFDFSASLGSGDEEFRRHWDNQLRYLNCGSDGCLTVRGKPCRGALIFTGERAATGPRTAAESASATSFLAAANIAAATATDAAARQFPLPQALAAYDKSQAAGDVVLCLKESVTLNFSNDLGAATAIRNELASGNPTLAVDSGAGTATLGTSDVPIGSPPNLRYGCLWFNQVVRFGSGLRAFFEYRVQDRGDGFTFTIADAERNPDASMCGAPDQHLGYSGEPTPPAGVTLRPIAPPKLGLEFDFVQNLGYNESNSNHAYGRQDPLTIRHLAFTYWGYRENNWWAGVAAPLWDDNVHGFGSGSGDSPRNPASLTSGLATPGGLATLGQLVRIRLEISRNYDSGAGAGTYDLKAWAFPASNSLCFVEDVAMADLSTTFAPNTAACSPPTIRDTISISDFSGSESLRNVRLGFTTGFGSGGQLILLQNFKAQFIP</sequence>
<proteinExistence type="predicted"/>
<reference evidence="2 3" key="1">
    <citation type="submission" date="2019-02" db="EMBL/GenBank/DDBJ databases">
        <title>Genomic Encyclopedia of Type Strains, Phase IV (KMG-IV): sequencing the most valuable type-strain genomes for metagenomic binning, comparative biology and taxonomic classification.</title>
        <authorList>
            <person name="Goeker M."/>
        </authorList>
    </citation>
    <scope>NUCLEOTIDE SEQUENCE [LARGE SCALE GENOMIC DNA]</scope>
    <source>
        <strain evidence="2 3">DSM 21223</strain>
    </source>
</reference>
<dbReference type="SUPFAM" id="SSF49899">
    <property type="entry name" value="Concanavalin A-like lectins/glucanases"/>
    <property type="match status" value="1"/>
</dbReference>
<keyword evidence="1" id="KW-0472">Membrane</keyword>
<keyword evidence="1" id="KW-0812">Transmembrane</keyword>
<dbReference type="EMBL" id="SHKM01000003">
    <property type="protein sequence ID" value="RZT75921.1"/>
    <property type="molecule type" value="Genomic_DNA"/>
</dbReference>
<dbReference type="InterPro" id="IPR013320">
    <property type="entry name" value="ConA-like_dom_sf"/>
</dbReference>
<accession>A0ABY0IL75</accession>
<evidence type="ECO:0000313" key="3">
    <source>
        <dbReference type="Proteomes" id="UP000292136"/>
    </source>
</evidence>
<dbReference type="Proteomes" id="UP000292136">
    <property type="component" value="Unassembled WGS sequence"/>
</dbReference>
<evidence type="ECO:0000256" key="1">
    <source>
        <dbReference type="SAM" id="Phobius"/>
    </source>
</evidence>